<evidence type="ECO:0000313" key="4">
    <source>
        <dbReference type="Proteomes" id="UP000011755"/>
    </source>
</evidence>
<dbReference type="AlphaFoldDB" id="M2S779"/>
<evidence type="ECO:0000256" key="1">
    <source>
        <dbReference type="SAM" id="MobiDB-lite"/>
    </source>
</evidence>
<evidence type="ECO:0000313" key="3">
    <source>
        <dbReference type="EMBL" id="EMD47226.1"/>
    </source>
</evidence>
<dbReference type="Gene3D" id="6.10.250.3110">
    <property type="match status" value="1"/>
</dbReference>
<dbReference type="OrthoDB" id="26679at2759"/>
<name>M2S779_ENTHI</name>
<gene>
    <name evidence="3" type="ORF">EHI5A_210190</name>
</gene>
<dbReference type="PROSITE" id="PS50217">
    <property type="entry name" value="BZIP"/>
    <property type="match status" value="1"/>
</dbReference>
<dbReference type="VEuPathDB" id="AmoebaDB:EHI5A_210190"/>
<evidence type="ECO:0000259" key="2">
    <source>
        <dbReference type="PROSITE" id="PS50217"/>
    </source>
</evidence>
<sequence length="281" mass="33698">MNNDYSVKQLKKDSLSKKTNEENEGPKKTTERVEELKKENEELKKENEELKKENEELKKENEELKKENEELKKENEELKKENEELKKENEELKKENEELQLQLCKGYINTLKESPESFCFLKQYTQLKSLSLIVEYQRNDEITGEVLFKIVKDKRNIMFVITSTSGNVFGSFHSKIPQKMNSYVFKDKHMFVFSLKNSNKTGEVCFIPRETNHHLLFFPKEKDSLFYILGCWDIKTNDCVIDSVKYSGKHFFDCFNSEQCFEFEKENHFQFVYIRVYQWNN</sequence>
<feature type="compositionally biased region" description="Basic and acidic residues" evidence="1">
    <location>
        <begin position="10"/>
        <end position="84"/>
    </location>
</feature>
<dbReference type="InterPro" id="IPR004827">
    <property type="entry name" value="bZIP"/>
</dbReference>
<protein>
    <recommendedName>
        <fullName evidence="2">BZIP domain-containing protein</fullName>
    </recommendedName>
</protein>
<feature type="domain" description="BZIP" evidence="2">
    <location>
        <begin position="29"/>
        <end position="92"/>
    </location>
</feature>
<proteinExistence type="predicted"/>
<dbReference type="Proteomes" id="UP000011755">
    <property type="component" value="Unassembled WGS sequence"/>
</dbReference>
<reference evidence="3 4" key="1">
    <citation type="submission" date="2013-02" db="EMBL/GenBank/DDBJ databases">
        <authorList>
            <person name="Hannick L."/>
            <person name="Zafar N."/>
            <person name="Lorenzi H."/>
            <person name="Ali I.A."/>
            <person name="Petri W.P."/>
            <person name="Caler E."/>
        </authorList>
    </citation>
    <scope>NUCLEOTIDE SEQUENCE [LARGE SCALE GENOMIC DNA]</scope>
    <source>
        <strain evidence="3 4">KU27</strain>
    </source>
</reference>
<dbReference type="GO" id="GO:0003700">
    <property type="term" value="F:DNA-binding transcription factor activity"/>
    <property type="evidence" value="ECO:0007669"/>
    <property type="project" value="InterPro"/>
</dbReference>
<accession>M2S779</accession>
<organism evidence="3 4">
    <name type="scientific">Entamoeba histolytica KU27</name>
    <dbReference type="NCBI Taxonomy" id="885311"/>
    <lineage>
        <taxon>Eukaryota</taxon>
        <taxon>Amoebozoa</taxon>
        <taxon>Evosea</taxon>
        <taxon>Archamoebae</taxon>
        <taxon>Mastigamoebida</taxon>
        <taxon>Entamoebidae</taxon>
        <taxon>Entamoeba</taxon>
    </lineage>
</organism>
<feature type="region of interest" description="Disordered" evidence="1">
    <location>
        <begin position="1"/>
        <end position="84"/>
    </location>
</feature>
<dbReference type="EMBL" id="KB444378">
    <property type="protein sequence ID" value="EMD47226.1"/>
    <property type="molecule type" value="Genomic_DNA"/>
</dbReference>